<protein>
    <recommendedName>
        <fullName evidence="3">XRE family transcriptional regulator</fullName>
    </recommendedName>
</protein>
<dbReference type="AlphaFoldDB" id="A0A1H5X2Y7"/>
<accession>A0A1H5X2Y7</accession>
<evidence type="ECO:0000313" key="1">
    <source>
        <dbReference type="EMBL" id="SEG05677.1"/>
    </source>
</evidence>
<keyword evidence="2" id="KW-1185">Reference proteome</keyword>
<dbReference type="OrthoDB" id="1151243at2"/>
<dbReference type="Proteomes" id="UP000236738">
    <property type="component" value="Unassembled WGS sequence"/>
</dbReference>
<proteinExistence type="predicted"/>
<evidence type="ECO:0000313" key="2">
    <source>
        <dbReference type="Proteomes" id="UP000236738"/>
    </source>
</evidence>
<evidence type="ECO:0008006" key="3">
    <source>
        <dbReference type="Google" id="ProtNLM"/>
    </source>
</evidence>
<organism evidence="1 2">
    <name type="scientific">Halpernia humi</name>
    <dbReference type="NCBI Taxonomy" id="493375"/>
    <lineage>
        <taxon>Bacteria</taxon>
        <taxon>Pseudomonadati</taxon>
        <taxon>Bacteroidota</taxon>
        <taxon>Flavobacteriia</taxon>
        <taxon>Flavobacteriales</taxon>
        <taxon>Weeksellaceae</taxon>
        <taxon>Chryseobacterium group</taxon>
        <taxon>Halpernia</taxon>
    </lineage>
</organism>
<sequence>MKKVSVLIVQKILNENNFSIELAKILDIQQQSVLGLAKRNSNKLTLFIAVQFYKEKGFTEEEIFLQPKINSN</sequence>
<gene>
    <name evidence="1" type="ORF">SAMN05421847_1410</name>
</gene>
<name>A0A1H5X2Y7_9FLAO</name>
<dbReference type="EMBL" id="FNUS01000002">
    <property type="protein sequence ID" value="SEG05677.1"/>
    <property type="molecule type" value="Genomic_DNA"/>
</dbReference>
<dbReference type="RefSeq" id="WP_103913375.1">
    <property type="nucleotide sequence ID" value="NZ_FNUS01000002.1"/>
</dbReference>
<reference evidence="2" key="1">
    <citation type="submission" date="2016-10" db="EMBL/GenBank/DDBJ databases">
        <authorList>
            <person name="Varghese N."/>
            <person name="Submissions S."/>
        </authorList>
    </citation>
    <scope>NUCLEOTIDE SEQUENCE [LARGE SCALE GENOMIC DNA]</scope>
    <source>
        <strain evidence="2">DSM 21580</strain>
    </source>
</reference>